<sequence>MTEKSAPFLNGFTISSKDASSKAFPAVLPNLEISKVAQQRLKFVYPSCVVSASSLSNPQNSASATTSGNHTPQRSPSANDGHQCPSFALTLYPLLEELHSFYSEMPDIQHSMRYAQKMLFDIESGREVDKNDLAQAQKFRLAVEGLRVALNSAARRSLKETQSNINVVQFENLSYDDKCHLVLVQALQQQLKKFTTVVAVMDASSLAGIRKYWNTVVTPEVALLAEQCFACSDLDAVNGVALDSKKLEKQFAMVGASTVTAMGIASLSWWAPFSSFTKILILKVPTVAKLGLMQTKRNAMLAAFKVMYPAAKVATPGKLLLSPASQVSMMMKTATSAGKARAISHSLVTTAERASLSAIRTAFYCLMRKHHGKSTGIQPWLMLGSTVAVGAGVLANGKAIESAIEAAPAASAVARLGRGLENLQHAFLALSQDDQMPVWTNLYNSLYGLSKH</sequence>
<keyword evidence="2" id="KW-1185">Reference proteome</keyword>
<reference evidence="2" key="1">
    <citation type="journal article" date="2024" name="Proc. Natl. Acad. Sci. U.S.A.">
        <title>Extraordinary preservation of gene collinearity over three hundred million years revealed in homosporous lycophytes.</title>
        <authorList>
            <person name="Li C."/>
            <person name="Wickell D."/>
            <person name="Kuo L.Y."/>
            <person name="Chen X."/>
            <person name="Nie B."/>
            <person name="Liao X."/>
            <person name="Peng D."/>
            <person name="Ji J."/>
            <person name="Jenkins J."/>
            <person name="Williams M."/>
            <person name="Shu S."/>
            <person name="Plott C."/>
            <person name="Barry K."/>
            <person name="Rajasekar S."/>
            <person name="Grimwood J."/>
            <person name="Han X."/>
            <person name="Sun S."/>
            <person name="Hou Z."/>
            <person name="He W."/>
            <person name="Dai G."/>
            <person name="Sun C."/>
            <person name="Schmutz J."/>
            <person name="Leebens-Mack J.H."/>
            <person name="Li F.W."/>
            <person name="Wang L."/>
        </authorList>
    </citation>
    <scope>NUCLEOTIDE SEQUENCE [LARGE SCALE GENOMIC DNA]</scope>
    <source>
        <strain evidence="2">cv. PW_Plant_1</strain>
    </source>
</reference>
<accession>A0ACC2DXX1</accession>
<dbReference type="Proteomes" id="UP001162992">
    <property type="component" value="Chromosome 4"/>
</dbReference>
<proteinExistence type="predicted"/>
<gene>
    <name evidence="1" type="ORF">O6H91_04G069000</name>
</gene>
<name>A0ACC2DXX1_DIPCM</name>
<dbReference type="EMBL" id="CM055095">
    <property type="protein sequence ID" value="KAJ7559077.1"/>
    <property type="molecule type" value="Genomic_DNA"/>
</dbReference>
<evidence type="ECO:0000313" key="2">
    <source>
        <dbReference type="Proteomes" id="UP001162992"/>
    </source>
</evidence>
<evidence type="ECO:0000313" key="1">
    <source>
        <dbReference type="EMBL" id="KAJ7559077.1"/>
    </source>
</evidence>
<protein>
    <submittedName>
        <fullName evidence="1">Uncharacterized protein</fullName>
    </submittedName>
</protein>
<organism evidence="1 2">
    <name type="scientific">Diphasiastrum complanatum</name>
    <name type="common">Issler's clubmoss</name>
    <name type="synonym">Lycopodium complanatum</name>
    <dbReference type="NCBI Taxonomy" id="34168"/>
    <lineage>
        <taxon>Eukaryota</taxon>
        <taxon>Viridiplantae</taxon>
        <taxon>Streptophyta</taxon>
        <taxon>Embryophyta</taxon>
        <taxon>Tracheophyta</taxon>
        <taxon>Lycopodiopsida</taxon>
        <taxon>Lycopodiales</taxon>
        <taxon>Lycopodiaceae</taxon>
        <taxon>Lycopodioideae</taxon>
        <taxon>Diphasiastrum</taxon>
    </lineage>
</organism>
<comment type="caution">
    <text evidence="1">The sequence shown here is derived from an EMBL/GenBank/DDBJ whole genome shotgun (WGS) entry which is preliminary data.</text>
</comment>